<dbReference type="Proteomes" id="UP000274429">
    <property type="component" value="Unassembled WGS sequence"/>
</dbReference>
<dbReference type="GO" id="GO:0005524">
    <property type="term" value="F:ATP binding"/>
    <property type="evidence" value="ECO:0007669"/>
    <property type="project" value="UniProtKB-KW"/>
</dbReference>
<evidence type="ECO:0000259" key="3">
    <source>
        <dbReference type="Pfam" id="PF00005"/>
    </source>
</evidence>
<gene>
    <name evidence="4" type="ORF">TTAC_LOCUS2851</name>
</gene>
<dbReference type="PANTHER" id="PTHR24223:SF330">
    <property type="entry name" value="ATP-BINDING CASSETTE SUB-FAMILY C MEMBER 10"/>
    <property type="match status" value="1"/>
</dbReference>
<dbReference type="GO" id="GO:0042626">
    <property type="term" value="F:ATPase-coupled transmembrane transporter activity"/>
    <property type="evidence" value="ECO:0007669"/>
    <property type="project" value="TreeGrafter"/>
</dbReference>
<reference evidence="4 5" key="2">
    <citation type="submission" date="2018-11" db="EMBL/GenBank/DDBJ databases">
        <authorList>
            <consortium name="Pathogen Informatics"/>
        </authorList>
    </citation>
    <scope>NUCLEOTIDE SEQUENCE [LARGE SCALE GENOMIC DNA]</scope>
</reference>
<evidence type="ECO:0000256" key="1">
    <source>
        <dbReference type="ARBA" id="ARBA00022741"/>
    </source>
</evidence>
<evidence type="ECO:0000313" key="5">
    <source>
        <dbReference type="Proteomes" id="UP000274429"/>
    </source>
</evidence>
<dbReference type="AlphaFoldDB" id="A0A0R3WQ26"/>
<dbReference type="InterPro" id="IPR017871">
    <property type="entry name" value="ABC_transporter-like_CS"/>
</dbReference>
<name>A0A0R3WQ26_HYDTA</name>
<evidence type="ECO:0000256" key="2">
    <source>
        <dbReference type="ARBA" id="ARBA00022840"/>
    </source>
</evidence>
<reference evidence="6" key="1">
    <citation type="submission" date="2017-02" db="UniProtKB">
        <authorList>
            <consortium name="WormBaseParasite"/>
        </authorList>
    </citation>
    <scope>IDENTIFICATION</scope>
</reference>
<dbReference type="Pfam" id="PF00005">
    <property type="entry name" value="ABC_tran"/>
    <property type="match status" value="1"/>
</dbReference>
<organism evidence="6">
    <name type="scientific">Hydatigena taeniaeformis</name>
    <name type="common">Feline tapeworm</name>
    <name type="synonym">Taenia taeniaeformis</name>
    <dbReference type="NCBI Taxonomy" id="6205"/>
    <lineage>
        <taxon>Eukaryota</taxon>
        <taxon>Metazoa</taxon>
        <taxon>Spiralia</taxon>
        <taxon>Lophotrochozoa</taxon>
        <taxon>Platyhelminthes</taxon>
        <taxon>Cestoda</taxon>
        <taxon>Eucestoda</taxon>
        <taxon>Cyclophyllidea</taxon>
        <taxon>Taeniidae</taxon>
        <taxon>Hydatigera</taxon>
    </lineage>
</organism>
<keyword evidence="2" id="KW-0067">ATP-binding</keyword>
<dbReference type="Gene3D" id="3.40.50.300">
    <property type="entry name" value="P-loop containing nucleotide triphosphate hydrolases"/>
    <property type="match status" value="1"/>
</dbReference>
<dbReference type="InterPro" id="IPR050173">
    <property type="entry name" value="ABC_transporter_C-like"/>
</dbReference>
<dbReference type="STRING" id="6205.A0A0R3WQ26"/>
<evidence type="ECO:0000313" key="6">
    <source>
        <dbReference type="WBParaSite" id="TTAC_0000286601-mRNA-1"/>
    </source>
</evidence>
<proteinExistence type="predicted"/>
<dbReference type="PROSITE" id="PS00211">
    <property type="entry name" value="ABC_TRANSPORTER_1"/>
    <property type="match status" value="1"/>
</dbReference>
<feature type="domain" description="ABC transporter" evidence="3">
    <location>
        <begin position="112"/>
        <end position="282"/>
    </location>
</feature>
<accession>A0A0R3WQ26</accession>
<evidence type="ECO:0000313" key="4">
    <source>
        <dbReference type="EMBL" id="VDM21323.1"/>
    </source>
</evidence>
<dbReference type="OrthoDB" id="6500128at2759"/>
<keyword evidence="1" id="KW-0547">Nucleotide-binding</keyword>
<dbReference type="EMBL" id="UYWX01001591">
    <property type="protein sequence ID" value="VDM21323.1"/>
    <property type="molecule type" value="Genomic_DNA"/>
</dbReference>
<keyword evidence="5" id="KW-1185">Reference proteome</keyword>
<sequence length="304" mass="33157">MLANSMTTLVTMISDTEKDFIAVERCRELTEDTPFEAAVVSCSGVVPSHLHHPLSTHISQTTLSACPQVEVAWPKEGCIVFENVHLVYPSMMTSTQQTEVIMEGNEKENFALNGVSLKIGAGEHVGVVGRTGSGKSSLLRVLFRLVPHLEGPITNPQIARLKNFRGATGTVKVDDIDVRQVPLNILRSRMLCVSQDPFLFSGTVRDNLDPDGLYSDGQLADILIRCGLVNEEGETLTLLSSEVGEAGRSLSAGQRQLLCLARALFHHSRSQHSVICLDEATSSLDDTCEKKIQVGRVLCCPYCH</sequence>
<dbReference type="GO" id="GO:0016020">
    <property type="term" value="C:membrane"/>
    <property type="evidence" value="ECO:0007669"/>
    <property type="project" value="TreeGrafter"/>
</dbReference>
<dbReference type="InterPro" id="IPR027417">
    <property type="entry name" value="P-loop_NTPase"/>
</dbReference>
<dbReference type="SUPFAM" id="SSF52540">
    <property type="entry name" value="P-loop containing nucleoside triphosphate hydrolases"/>
    <property type="match status" value="1"/>
</dbReference>
<dbReference type="WBParaSite" id="TTAC_0000286601-mRNA-1">
    <property type="protein sequence ID" value="TTAC_0000286601-mRNA-1"/>
    <property type="gene ID" value="TTAC_0000286601"/>
</dbReference>
<dbReference type="GO" id="GO:0016887">
    <property type="term" value="F:ATP hydrolysis activity"/>
    <property type="evidence" value="ECO:0007669"/>
    <property type="project" value="InterPro"/>
</dbReference>
<dbReference type="InterPro" id="IPR003439">
    <property type="entry name" value="ABC_transporter-like_ATP-bd"/>
</dbReference>
<protein>
    <submittedName>
        <fullName evidence="6">ABC transporter domain-containing protein</fullName>
    </submittedName>
</protein>
<dbReference type="PANTHER" id="PTHR24223">
    <property type="entry name" value="ATP-BINDING CASSETTE SUB-FAMILY C"/>
    <property type="match status" value="1"/>
</dbReference>